<dbReference type="Proteomes" id="UP000521868">
    <property type="component" value="Unassembled WGS sequence"/>
</dbReference>
<evidence type="ECO:0000256" key="1">
    <source>
        <dbReference type="SAM" id="SignalP"/>
    </source>
</evidence>
<proteinExistence type="predicted"/>
<gene>
    <name evidence="3" type="ORF">RAMLITH_18875</name>
</gene>
<dbReference type="PANTHER" id="PTHR43283">
    <property type="entry name" value="BETA-LACTAMASE-RELATED"/>
    <property type="match status" value="1"/>
</dbReference>
<dbReference type="InterPro" id="IPR042230">
    <property type="entry name" value="CusF_sf"/>
</dbReference>
<dbReference type="Pfam" id="PF00144">
    <property type="entry name" value="Beta-lactamase"/>
    <property type="match status" value="1"/>
</dbReference>
<reference evidence="3 4" key="1">
    <citation type="journal article" date="2020" name="Nature">
        <title>Bacterial chemolithoautotrophy via manganese oxidation.</title>
        <authorList>
            <person name="Yu H."/>
            <person name="Leadbetter J.R."/>
        </authorList>
    </citation>
    <scope>NUCLEOTIDE SEQUENCE [LARGE SCALE GENOMIC DNA]</scope>
    <source>
        <strain evidence="3 4">RBP-1</strain>
    </source>
</reference>
<dbReference type="InterPro" id="IPR012338">
    <property type="entry name" value="Beta-lactam/transpept-like"/>
</dbReference>
<dbReference type="AlphaFoldDB" id="A0A7X6DIP5"/>
<dbReference type="GO" id="GO:0016787">
    <property type="term" value="F:hydrolase activity"/>
    <property type="evidence" value="ECO:0007669"/>
    <property type="project" value="UniProtKB-KW"/>
</dbReference>
<dbReference type="Gene3D" id="2.40.50.320">
    <property type="entry name" value="Copper binding periplasmic protein CusF"/>
    <property type="match status" value="1"/>
</dbReference>
<dbReference type="InterPro" id="IPR001466">
    <property type="entry name" value="Beta-lactam-related"/>
</dbReference>
<evidence type="ECO:0000259" key="2">
    <source>
        <dbReference type="Pfam" id="PF00144"/>
    </source>
</evidence>
<dbReference type="PANTHER" id="PTHR43283:SF7">
    <property type="entry name" value="BETA-LACTAMASE-RELATED DOMAIN-CONTAINING PROTEIN"/>
    <property type="match status" value="1"/>
</dbReference>
<dbReference type="Gene3D" id="3.40.710.10">
    <property type="entry name" value="DD-peptidase/beta-lactamase superfamily"/>
    <property type="match status" value="1"/>
</dbReference>
<keyword evidence="3" id="KW-0378">Hydrolase</keyword>
<sequence length="483" mass="52387">MNGGCMRWHFIAVALFMASIATAPAAAASGPCGEPASTAVRWSVEGDPASAGFAAQPLCDALRAFAASPRNLHAVVVERHGRLVAEAYRTGNDSSTYSLAAREVRFDADVLHDVRSVTKSVVALLWGIAHGEGVVPPVATPVLDLLPGLADLRNVGRERITVADMLCMRSGLAWDEGGGYGRPDNDERGLLWRGDRARYVFDRPLAASPGARFNYNGGLTAVLGLLLEERTGMSLQEYARRKLFEPLGVRDWAWVGDLRGRTRAYSGLRLRPRDMARIGRLLLEDGRWQGRQLVPADWVRAALAPCTPGGEYGYQWWSGSVWVDGRQVGWQGALGNGGQRLFLVPELDLVVAMTAGEYNDGTIGRVQRRLLEQVVAATSELGAGPAEPVPAQRQEAATMVETRATLRAVTEEDGGDRVYVHLKIVPGARLPFTTLRFRVRDRALVAGLAAGSSVKFRAERIDGENTLVAIRAVPPCVRFQPCD</sequence>
<protein>
    <submittedName>
        <fullName evidence="3">Serine hydrolase</fullName>
    </submittedName>
</protein>
<comment type="caution">
    <text evidence="3">The sequence shown here is derived from an EMBL/GenBank/DDBJ whole genome shotgun (WGS) entry which is preliminary data.</text>
</comment>
<dbReference type="InterPro" id="IPR050789">
    <property type="entry name" value="Diverse_Enzym_Activities"/>
</dbReference>
<feature type="chain" id="PRO_5030618698" evidence="1">
    <location>
        <begin position="28"/>
        <end position="483"/>
    </location>
</feature>
<name>A0A7X6DIP5_9BURK</name>
<organism evidence="3 4">
    <name type="scientific">Ramlibacter lithotrophicus</name>
    <dbReference type="NCBI Taxonomy" id="2606681"/>
    <lineage>
        <taxon>Bacteria</taxon>
        <taxon>Pseudomonadati</taxon>
        <taxon>Pseudomonadota</taxon>
        <taxon>Betaproteobacteria</taxon>
        <taxon>Burkholderiales</taxon>
        <taxon>Comamonadaceae</taxon>
        <taxon>Ramlibacter</taxon>
    </lineage>
</organism>
<feature type="signal peptide" evidence="1">
    <location>
        <begin position="1"/>
        <end position="27"/>
    </location>
</feature>
<feature type="domain" description="Beta-lactamase-related" evidence="2">
    <location>
        <begin position="74"/>
        <end position="355"/>
    </location>
</feature>
<keyword evidence="4" id="KW-1185">Reference proteome</keyword>
<keyword evidence="1" id="KW-0732">Signal</keyword>
<dbReference type="EMBL" id="VTOX01000008">
    <property type="protein sequence ID" value="NKE67889.1"/>
    <property type="molecule type" value="Genomic_DNA"/>
</dbReference>
<accession>A0A7X6DIP5</accession>
<evidence type="ECO:0000313" key="3">
    <source>
        <dbReference type="EMBL" id="NKE67889.1"/>
    </source>
</evidence>
<dbReference type="SUPFAM" id="SSF56601">
    <property type="entry name" value="beta-lactamase/transpeptidase-like"/>
    <property type="match status" value="1"/>
</dbReference>
<evidence type="ECO:0000313" key="4">
    <source>
        <dbReference type="Proteomes" id="UP000521868"/>
    </source>
</evidence>